<protein>
    <recommendedName>
        <fullName evidence="4">Outer membrane lipoprotein-sorting protein</fullName>
    </recommendedName>
</protein>
<evidence type="ECO:0000313" key="2">
    <source>
        <dbReference type="EMBL" id="MFD1565740.1"/>
    </source>
</evidence>
<dbReference type="EMBL" id="JBHUDI010000011">
    <property type="protein sequence ID" value="MFD1565740.1"/>
    <property type="molecule type" value="Genomic_DNA"/>
</dbReference>
<gene>
    <name evidence="2" type="ORF">ACFR99_19640</name>
</gene>
<dbReference type="Proteomes" id="UP001597076">
    <property type="component" value="Unassembled WGS sequence"/>
</dbReference>
<evidence type="ECO:0008006" key="4">
    <source>
        <dbReference type="Google" id="ProtNLM"/>
    </source>
</evidence>
<evidence type="ECO:0000313" key="3">
    <source>
        <dbReference type="Proteomes" id="UP001597076"/>
    </source>
</evidence>
<comment type="caution">
    <text evidence="2">The sequence shown here is derived from an EMBL/GenBank/DDBJ whole genome shotgun (WGS) entry which is preliminary data.</text>
</comment>
<dbReference type="PROSITE" id="PS51257">
    <property type="entry name" value="PROKAR_LIPOPROTEIN"/>
    <property type="match status" value="1"/>
</dbReference>
<dbReference type="AlphaFoldDB" id="A0ABD6BLY1"/>
<keyword evidence="3" id="KW-1185">Reference proteome</keyword>
<dbReference type="RefSeq" id="WP_390291201.1">
    <property type="nucleotide sequence ID" value="NZ_JBHUDI010000011.1"/>
</dbReference>
<reference evidence="2 3" key="1">
    <citation type="journal article" date="2019" name="Int. J. Syst. Evol. Microbiol.">
        <title>The Global Catalogue of Microorganisms (GCM) 10K type strain sequencing project: providing services to taxonomists for standard genome sequencing and annotation.</title>
        <authorList>
            <consortium name="The Broad Institute Genomics Platform"/>
            <consortium name="The Broad Institute Genome Sequencing Center for Infectious Disease"/>
            <person name="Wu L."/>
            <person name="Ma J."/>
        </authorList>
    </citation>
    <scope>NUCLEOTIDE SEQUENCE [LARGE SCALE GENOMIC DNA]</scope>
    <source>
        <strain evidence="2 3">CGMCC 1.12230</strain>
    </source>
</reference>
<evidence type="ECO:0000256" key="1">
    <source>
        <dbReference type="SAM" id="MobiDB-lite"/>
    </source>
</evidence>
<sequence length="380" mass="41019">MKRSVIIMLAVVVLTTTAGCAGVLRGGATGGNDGEVAESSAATEDKASESVTFPNGTGENGLDADELTSRQTTVLEDGSYVVETREASKLETGTYEESIVLSVDGDRKIQKTKFEYEPATEDSLLGPSGSETWLFTESANETLVRRIVDSNERYRVENGPVAPRTDERHLRDELEAVLRVSEYELTDVEEADGSTVVTYEGTEVSDELDQLYPLIDEYHEVAVTVSVSDDGIERYAYEFEATTVDGYPETIAVETTFSSVGETELGRPEWVHEGFERAPAASISTDGEKMIALTLESGDPIPENARVSVSPISGYYVASLDEALEPGETLYLTVRDGQLLASVDVKPDAGDAIDTEWFTVSATTEGGITAYEGTYEEPSG</sequence>
<dbReference type="InterPro" id="IPR055959">
    <property type="entry name" value="DUF7537"/>
</dbReference>
<proteinExistence type="predicted"/>
<accession>A0ABD6BLY1</accession>
<dbReference type="Pfam" id="PF24381">
    <property type="entry name" value="DUF7537"/>
    <property type="match status" value="1"/>
</dbReference>
<organism evidence="2 3">
    <name type="scientific">Haloarchaeobius amylolyticus</name>
    <dbReference type="NCBI Taxonomy" id="1198296"/>
    <lineage>
        <taxon>Archaea</taxon>
        <taxon>Methanobacteriati</taxon>
        <taxon>Methanobacteriota</taxon>
        <taxon>Stenosarchaea group</taxon>
        <taxon>Halobacteria</taxon>
        <taxon>Halobacteriales</taxon>
        <taxon>Halorubellaceae</taxon>
        <taxon>Haloarchaeobius</taxon>
    </lineage>
</organism>
<feature type="region of interest" description="Disordered" evidence="1">
    <location>
        <begin position="25"/>
        <end position="64"/>
    </location>
</feature>
<name>A0ABD6BLY1_9EURY</name>